<feature type="domain" description="VWFA" evidence="2">
    <location>
        <begin position="624"/>
        <end position="820"/>
    </location>
</feature>
<feature type="region of interest" description="Disordered" evidence="1">
    <location>
        <begin position="73"/>
        <end position="106"/>
    </location>
</feature>
<feature type="domain" description="VIT" evidence="3">
    <location>
        <begin position="344"/>
        <end position="490"/>
    </location>
</feature>
<dbReference type="EMBL" id="CP012333">
    <property type="protein sequence ID" value="AKV01908.1"/>
    <property type="molecule type" value="Genomic_DNA"/>
</dbReference>
<dbReference type="SUPFAM" id="SSF53300">
    <property type="entry name" value="vWA-like"/>
    <property type="match status" value="1"/>
</dbReference>
<dbReference type="Proteomes" id="UP000064967">
    <property type="component" value="Chromosome"/>
</dbReference>
<feature type="compositionally biased region" description="Gly residues" evidence="1">
    <location>
        <begin position="953"/>
        <end position="963"/>
    </location>
</feature>
<feature type="compositionally biased region" description="Basic and acidic residues" evidence="1">
    <location>
        <begin position="83"/>
        <end position="95"/>
    </location>
</feature>
<dbReference type="KEGG" id="llu:AKJ09_08571"/>
<evidence type="ECO:0000259" key="2">
    <source>
        <dbReference type="PROSITE" id="PS50234"/>
    </source>
</evidence>
<dbReference type="Pfam" id="PF04773">
    <property type="entry name" value="FecR"/>
    <property type="match status" value="1"/>
</dbReference>
<dbReference type="PROSITE" id="PS50234">
    <property type="entry name" value="VWFA"/>
    <property type="match status" value="1"/>
</dbReference>
<organism evidence="4 5">
    <name type="scientific">Labilithrix luteola</name>
    <dbReference type="NCBI Taxonomy" id="1391654"/>
    <lineage>
        <taxon>Bacteria</taxon>
        <taxon>Pseudomonadati</taxon>
        <taxon>Myxococcota</taxon>
        <taxon>Polyangia</taxon>
        <taxon>Polyangiales</taxon>
        <taxon>Labilitrichaceae</taxon>
        <taxon>Labilithrix</taxon>
    </lineage>
</organism>
<dbReference type="InterPro" id="IPR036465">
    <property type="entry name" value="vWFA_dom_sf"/>
</dbReference>
<dbReference type="InterPro" id="IPR002035">
    <property type="entry name" value="VWF_A"/>
</dbReference>
<dbReference type="SMART" id="SM00327">
    <property type="entry name" value="VWA"/>
    <property type="match status" value="1"/>
</dbReference>
<feature type="region of interest" description="Disordered" evidence="1">
    <location>
        <begin position="946"/>
        <end position="1060"/>
    </location>
</feature>
<accession>A0A0K1Q842</accession>
<keyword evidence="5" id="KW-1185">Reference proteome</keyword>
<evidence type="ECO:0000256" key="1">
    <source>
        <dbReference type="SAM" id="MobiDB-lite"/>
    </source>
</evidence>
<dbReference type="RefSeq" id="WP_146652918.1">
    <property type="nucleotide sequence ID" value="NZ_CP012333.1"/>
</dbReference>
<evidence type="ECO:0000313" key="5">
    <source>
        <dbReference type="Proteomes" id="UP000064967"/>
    </source>
</evidence>
<reference evidence="4 5" key="1">
    <citation type="submission" date="2015-08" db="EMBL/GenBank/DDBJ databases">
        <authorList>
            <person name="Babu N.S."/>
            <person name="Beckwith C.J."/>
            <person name="Beseler K.G."/>
            <person name="Brison A."/>
            <person name="Carone J.V."/>
            <person name="Caskin T.P."/>
            <person name="Diamond M."/>
            <person name="Durham M.E."/>
            <person name="Foxe J.M."/>
            <person name="Go M."/>
            <person name="Henderson B.A."/>
            <person name="Jones I.B."/>
            <person name="McGettigan J.A."/>
            <person name="Micheletti S.J."/>
            <person name="Nasrallah M.E."/>
            <person name="Ortiz D."/>
            <person name="Piller C.R."/>
            <person name="Privatt S.R."/>
            <person name="Schneider S.L."/>
            <person name="Sharp S."/>
            <person name="Smith T.C."/>
            <person name="Stanton J.D."/>
            <person name="Ullery H.E."/>
            <person name="Wilson R.J."/>
            <person name="Serrano M.G."/>
            <person name="Buck G."/>
            <person name="Lee V."/>
            <person name="Wang Y."/>
            <person name="Carvalho R."/>
            <person name="Voegtly L."/>
            <person name="Shi R."/>
            <person name="Duckworth R."/>
            <person name="Johnson A."/>
            <person name="Loviza R."/>
            <person name="Walstead R."/>
            <person name="Shah Z."/>
            <person name="Kiflezghi M."/>
            <person name="Wade K."/>
            <person name="Ball S.L."/>
            <person name="Bradley K.W."/>
            <person name="Asai D.J."/>
            <person name="Bowman C.A."/>
            <person name="Russell D.A."/>
            <person name="Pope W.H."/>
            <person name="Jacobs-Sera D."/>
            <person name="Hendrix R.W."/>
            <person name="Hatfull G.F."/>
        </authorList>
    </citation>
    <scope>NUCLEOTIDE SEQUENCE [LARGE SCALE GENOMIC DNA]</scope>
    <source>
        <strain evidence="4 5">DSM 27648</strain>
    </source>
</reference>
<feature type="compositionally biased region" description="Basic and acidic residues" evidence="1">
    <location>
        <begin position="1010"/>
        <end position="1023"/>
    </location>
</feature>
<dbReference type="Gene3D" id="3.40.50.410">
    <property type="entry name" value="von Willebrand factor, type A domain"/>
    <property type="match status" value="1"/>
</dbReference>
<dbReference type="PANTHER" id="PTHR45737:SF6">
    <property type="entry name" value="VON WILLEBRAND FACTOR A DOMAIN-CONTAINING PROTEIN 5A"/>
    <property type="match status" value="1"/>
</dbReference>
<dbReference type="Gene3D" id="2.60.120.1440">
    <property type="match status" value="1"/>
</dbReference>
<gene>
    <name evidence="4" type="ORF">AKJ09_08571</name>
</gene>
<dbReference type="PATRIC" id="fig|1391654.3.peg.8685"/>
<dbReference type="CDD" id="cd00198">
    <property type="entry name" value="vWFA"/>
    <property type="match status" value="1"/>
</dbReference>
<evidence type="ECO:0008006" key="6">
    <source>
        <dbReference type="Google" id="ProtNLM"/>
    </source>
</evidence>
<dbReference type="InterPro" id="IPR013694">
    <property type="entry name" value="VIT"/>
</dbReference>
<feature type="compositionally biased region" description="Polar residues" evidence="1">
    <location>
        <begin position="1428"/>
        <end position="1437"/>
    </location>
</feature>
<proteinExistence type="predicted"/>
<dbReference type="PROSITE" id="PS51468">
    <property type="entry name" value="VIT"/>
    <property type="match status" value="1"/>
</dbReference>
<dbReference type="Pfam" id="PF08487">
    <property type="entry name" value="VIT"/>
    <property type="match status" value="1"/>
</dbReference>
<evidence type="ECO:0000313" key="4">
    <source>
        <dbReference type="EMBL" id="AKV01908.1"/>
    </source>
</evidence>
<dbReference type="OrthoDB" id="5477230at2"/>
<feature type="compositionally biased region" description="Gly residues" evidence="1">
    <location>
        <begin position="990"/>
        <end position="1005"/>
    </location>
</feature>
<dbReference type="STRING" id="1391654.AKJ09_08571"/>
<sequence>MSAAGCPRRHEALGAHLDGVLTTSLREHVAGCDDCRDARHDLEELAQRMARAGDDAEVDEALGDRLAAIADAAASSSSPSSARRPERISETRVREGMTSAPSGRPRSKKSLWLLLAACASIGVSVVAGLKLADRHETAAVGTRTWHGKIAKIARSGADHQGTGVSAIGPAGKVDLAEGAELRAGAKIATDGRTRARLDFDDGTVVILDRATTVTVDGAPRTLALEEGALLADVAHVGEGKEANSPVARITSPTGEVRILGTKLSVTAASGRTNVEVLRGEVEVAASGGKPQKVYAGQEGVLSSDGRLDVAPANDMASRAAFGEQLVALHNEDAEAPASGLGELRARRPGKTDEKDHAVRLAKHAVKVRIAGNVARTEIDETFTNDTSDELEGIYRFPLPPGAQIERLALEVDGKLVDGEFVDRQKAAAIWRGAIQNAAPKAPKPKEEIVWVPGPWHDPALLEWARGGRFELKIFPIPKKGSRRVVIAYTETVAPVSGVRRYVYPLPQGSSSKLAIDEFSVDAQVLGHDAKSGVRVRGYELEHKTDGAAERLSSAISSFTPSGDLAIEYALDDRASDATAWAYRAPDAGSQPSNGKANDPIGTDAFVAIALRPKLPKWTDPKSRDQVIVVDTGRAMYGERFARAKRLAVQMTQEMDRRDRVTVLACDVTCRALPGGFVAPGATGAHDVDAFLAGLTPDGASDLVSAVRSASSVAGHDSARNLRITVVSDGVATAGYREGARVAAETADACASSGAEVVAVPLGADADVALLGELARGGGGVVVPYQPGQRLESTALEVLNATYGTTLRDVELVLPEGLHEVAPQALAPMRAGGETIVTARLSGEFAKGDIVLRGKVGGDSFEAKYPIDVSAKTDVGNAFVPRLYAAARIADRDRSAQDSSRTELVALSRRFAVPSRYTSLLVLESEAMFKAFGIERSEHAAAWTGEVESQGVAAGPGTGTGFGSGHARLDLNPFDDDAFGSEAKKDKESEGGGLGLLGRGAGGGGRPSKPAAEDSRSARGDFKGDPLASTMPAPAPTMVPPPTAKFGDFAERRPPPRPGGEFMKRVWVRHATIVADATSPVSADKIAQARAAVAAAPDERSKHKELTKMLALGGQLDELGEVLEKWSSRDPLDVDVIVGRADLAARRGDRDGALRILGGALAASSLSRDEAFVLASTVARGYDRLGRPDGCAFKVTAAELRPSDNDAVARAVSCERAQGRGTSADRWLAGLKDLQRTAVSSALAKTDAAKAESTNGDVVVVATWEGGADLDVALIDPSGRRASVVTRMKGARVEGGQSSDHETLALTSGDAGSFVVEVVRGSSLANAAVRGKVAIRAFGQTQTVPFTLTASRVQVARVDVRWEQELVRLDNDDLTPTLPSVLRSIVGPLRCPSRTSTSRRARRSARREQGARASRTTRMVPSAELPSTADRSTPTRPQHSAFGERSSARVCRRFPAVQ</sequence>
<dbReference type="InterPro" id="IPR006860">
    <property type="entry name" value="FecR"/>
</dbReference>
<protein>
    <recommendedName>
        <fullName evidence="6">VIT domain-containing protein</fullName>
    </recommendedName>
</protein>
<feature type="compositionally biased region" description="Pro residues" evidence="1">
    <location>
        <begin position="1032"/>
        <end position="1042"/>
    </location>
</feature>
<feature type="compositionally biased region" description="Low complexity" evidence="1">
    <location>
        <begin position="73"/>
        <end position="82"/>
    </location>
</feature>
<feature type="region of interest" description="Disordered" evidence="1">
    <location>
        <begin position="1389"/>
        <end position="1446"/>
    </location>
</feature>
<evidence type="ECO:0000259" key="3">
    <source>
        <dbReference type="PROSITE" id="PS51468"/>
    </source>
</evidence>
<name>A0A0K1Q842_9BACT</name>
<dbReference type="PANTHER" id="PTHR45737">
    <property type="entry name" value="VON WILLEBRAND FACTOR A DOMAIN-CONTAINING PROTEIN 5A"/>
    <property type="match status" value="1"/>
</dbReference>